<feature type="signal peptide" evidence="1">
    <location>
        <begin position="1"/>
        <end position="20"/>
    </location>
</feature>
<keyword evidence="3" id="KW-1185">Reference proteome</keyword>
<comment type="caution">
    <text evidence="2">The sequence shown here is derived from an EMBL/GenBank/DDBJ whole genome shotgun (WGS) entry which is preliminary data.</text>
</comment>
<accession>A0A9X1I868</accession>
<protein>
    <submittedName>
        <fullName evidence="2">Uncharacterized protein</fullName>
    </submittedName>
</protein>
<gene>
    <name evidence="2" type="ORF">LG651_12790</name>
</gene>
<reference evidence="2" key="1">
    <citation type="submission" date="2021-10" db="EMBL/GenBank/DDBJ databases">
        <title>Tamlana sargassums sp. nov., and Tamlana laminarinivorans sp. nov., two new bacteria isolated from the brown alga.</title>
        <authorList>
            <person name="Li J."/>
        </authorList>
    </citation>
    <scope>NUCLEOTIDE SEQUENCE</scope>
    <source>
        <strain evidence="2">62-3</strain>
    </source>
</reference>
<evidence type="ECO:0000256" key="1">
    <source>
        <dbReference type="SAM" id="SignalP"/>
    </source>
</evidence>
<dbReference type="RefSeq" id="WP_226696507.1">
    <property type="nucleotide sequence ID" value="NZ_JAJAPX010000005.1"/>
</dbReference>
<dbReference type="AlphaFoldDB" id="A0A9X1I868"/>
<keyword evidence="1" id="KW-0732">Signal</keyword>
<evidence type="ECO:0000313" key="3">
    <source>
        <dbReference type="Proteomes" id="UP001139286"/>
    </source>
</evidence>
<dbReference type="Proteomes" id="UP001139286">
    <property type="component" value="Unassembled WGS sequence"/>
</dbReference>
<feature type="chain" id="PRO_5040758066" evidence="1">
    <location>
        <begin position="21"/>
        <end position="194"/>
    </location>
</feature>
<dbReference type="EMBL" id="JAJAPX010000005">
    <property type="protein sequence ID" value="MCB4809128.1"/>
    <property type="molecule type" value="Genomic_DNA"/>
</dbReference>
<organism evidence="2 3">
    <name type="scientific">Neotamlana sargassicola</name>
    <dbReference type="NCBI Taxonomy" id="2883125"/>
    <lineage>
        <taxon>Bacteria</taxon>
        <taxon>Pseudomonadati</taxon>
        <taxon>Bacteroidota</taxon>
        <taxon>Flavobacteriia</taxon>
        <taxon>Flavobacteriales</taxon>
        <taxon>Flavobacteriaceae</taxon>
        <taxon>Neotamlana</taxon>
    </lineage>
</organism>
<proteinExistence type="predicted"/>
<evidence type="ECO:0000313" key="2">
    <source>
        <dbReference type="EMBL" id="MCB4809128.1"/>
    </source>
</evidence>
<sequence>MKQKIIFYTITLLCILNVNAQVRQSDYNLLQAKEFSKDISLFKAKTFLTHNVLTTSETSLQFEAIPLAAASSGELTTLLYKCESQNKEGLVLGFYGNYWNDAGVIFQGYGFKNLPKEQAHEFLTKIETEIEKNQKFLKNNDDNNNIVFEYDDLKVMIWTTSGGYLIRVYWNDFDSTWEKTSFERSKRRFERKIK</sequence>
<name>A0A9X1I868_9FLAO</name>